<feature type="transmembrane region" description="Helical" evidence="1">
    <location>
        <begin position="17"/>
        <end position="35"/>
    </location>
</feature>
<keyword evidence="1" id="KW-0472">Membrane</keyword>
<dbReference type="RefSeq" id="WP_132416559.1">
    <property type="nucleotide sequence ID" value="NZ_SKFG01000002.1"/>
</dbReference>
<sequence>MTQFTDNIGRSSYKSHATLILAITAIVVVITIVLFPDQSFRSSLQGLTVWWKFVFPALLPFFIITEIAMGLGIVHAIGAILDPLLRLGFKLPGISGWALAAGSIGGFPTGAKITAELRLKGLVTQHQGECLLAISQLASPAFIITVIATAFLGEPSLGIYLAILHYASGLAIGFIWTQPKPKYSELIRSTESSLSPLSIMKRAQMQDGRSFGKLLGDAVSSSVTGLMVIGGYIIMFSVLMNVITMTGITDSLSAIAESIAGSGAGDAMRPLLIGLLEPHIGAYAWSQAQGLPAMWQAAGIAALLGWGGLSTHAQVRALTERTDLRYGPFALARLLHSMLAAVLTVALWRPYTSLGYGSSQPSFLDAAATSAAQQNATAYGLWPLMQPMLGWLAILLATFGCMALVIRVFHAARNR</sequence>
<feature type="transmembrane region" description="Helical" evidence="1">
    <location>
        <begin position="157"/>
        <end position="176"/>
    </location>
</feature>
<feature type="transmembrane region" description="Helical" evidence="1">
    <location>
        <begin position="330"/>
        <end position="348"/>
    </location>
</feature>
<accession>A0A4R4EIE1</accession>
<dbReference type="OrthoDB" id="1645614at2"/>
<feature type="transmembrane region" description="Helical" evidence="1">
    <location>
        <begin position="130"/>
        <end position="151"/>
    </location>
</feature>
<feature type="transmembrane region" description="Helical" evidence="1">
    <location>
        <begin position="388"/>
        <end position="409"/>
    </location>
</feature>
<dbReference type="EMBL" id="SKFG01000002">
    <property type="protein sequence ID" value="TCZ79914.1"/>
    <property type="molecule type" value="Genomic_DNA"/>
</dbReference>
<dbReference type="AlphaFoldDB" id="A0A4R4EIE1"/>
<gene>
    <name evidence="2" type="ORF">E0485_03335</name>
</gene>
<keyword evidence="1" id="KW-0812">Transmembrane</keyword>
<evidence type="ECO:0000256" key="1">
    <source>
        <dbReference type="SAM" id="Phobius"/>
    </source>
</evidence>
<evidence type="ECO:0000313" key="3">
    <source>
        <dbReference type="Proteomes" id="UP000295418"/>
    </source>
</evidence>
<keyword evidence="3" id="KW-1185">Reference proteome</keyword>
<evidence type="ECO:0000313" key="2">
    <source>
        <dbReference type="EMBL" id="TCZ79914.1"/>
    </source>
</evidence>
<comment type="caution">
    <text evidence="2">The sequence shown here is derived from an EMBL/GenBank/DDBJ whole genome shotgun (WGS) entry which is preliminary data.</text>
</comment>
<protein>
    <submittedName>
        <fullName evidence="2">Sporulation protein</fullName>
    </submittedName>
</protein>
<feature type="transmembrane region" description="Helical" evidence="1">
    <location>
        <begin position="55"/>
        <end position="81"/>
    </location>
</feature>
<name>A0A4R4EIE1_9BACL</name>
<organism evidence="2 3">
    <name type="scientific">Paenibacillus albiflavus</name>
    <dbReference type="NCBI Taxonomy" id="2545760"/>
    <lineage>
        <taxon>Bacteria</taxon>
        <taxon>Bacillati</taxon>
        <taxon>Bacillota</taxon>
        <taxon>Bacilli</taxon>
        <taxon>Bacillales</taxon>
        <taxon>Paenibacillaceae</taxon>
        <taxon>Paenibacillus</taxon>
    </lineage>
</organism>
<feature type="transmembrane region" description="Helical" evidence="1">
    <location>
        <begin position="223"/>
        <end position="243"/>
    </location>
</feature>
<reference evidence="2 3" key="1">
    <citation type="submission" date="2019-03" db="EMBL/GenBank/DDBJ databases">
        <authorList>
            <person name="Kim M.K.M."/>
        </authorList>
    </citation>
    <scope>NUCLEOTIDE SEQUENCE [LARGE SCALE GENOMIC DNA]</scope>
    <source>
        <strain evidence="2 3">18JY21-1</strain>
    </source>
</reference>
<proteinExistence type="predicted"/>
<dbReference type="Proteomes" id="UP000295418">
    <property type="component" value="Unassembled WGS sequence"/>
</dbReference>
<keyword evidence="1" id="KW-1133">Transmembrane helix</keyword>